<dbReference type="SUPFAM" id="SSF103088">
    <property type="entry name" value="OmpA-like"/>
    <property type="match status" value="1"/>
</dbReference>
<dbReference type="GO" id="GO:0009279">
    <property type="term" value="C:cell outer membrane"/>
    <property type="evidence" value="ECO:0007669"/>
    <property type="project" value="UniProtKB-SubCell"/>
</dbReference>
<dbReference type="InterPro" id="IPR006665">
    <property type="entry name" value="OmpA-like"/>
</dbReference>
<evidence type="ECO:0000313" key="8">
    <source>
        <dbReference type="Proteomes" id="UP000011863"/>
    </source>
</evidence>
<evidence type="ECO:0000256" key="3">
    <source>
        <dbReference type="ARBA" id="ARBA00023237"/>
    </source>
</evidence>
<feature type="compositionally biased region" description="Low complexity" evidence="5">
    <location>
        <begin position="149"/>
        <end position="167"/>
    </location>
</feature>
<feature type="region of interest" description="Disordered" evidence="5">
    <location>
        <begin position="46"/>
        <end position="131"/>
    </location>
</feature>
<evidence type="ECO:0000259" key="6">
    <source>
        <dbReference type="PROSITE" id="PS51123"/>
    </source>
</evidence>
<dbReference type="AlphaFoldDB" id="A0A6C7E4H3"/>
<comment type="subcellular location">
    <subcellularLocation>
        <location evidence="1">Cell outer membrane</location>
    </subcellularLocation>
</comment>
<dbReference type="OrthoDB" id="9782229at2"/>
<accession>A0A6C7E4H3</accession>
<keyword evidence="8" id="KW-1185">Reference proteome</keyword>
<dbReference type="PRINTS" id="PR01023">
    <property type="entry name" value="NAFLGMOTY"/>
</dbReference>
<dbReference type="InterPro" id="IPR050330">
    <property type="entry name" value="Bact_OuterMem_StrucFunc"/>
</dbReference>
<evidence type="ECO:0000313" key="7">
    <source>
        <dbReference type="EMBL" id="BAN01112.1"/>
    </source>
</evidence>
<reference evidence="7 8" key="1">
    <citation type="journal article" date="2013" name="Int. J. Syst. Evol. Microbiol.">
        <title>Ilumatobacter nonamiense sp. nov. and Ilumatobacter coccineum sp. nov., isolated from seashore sand.</title>
        <authorList>
            <person name="Matsumoto A."/>
            <person name="Kasai H."/>
            <person name="Matsuo Y."/>
            <person name="Shizuri Y."/>
            <person name="Ichikawa N."/>
            <person name="Fujita N."/>
            <person name="Omura S."/>
            <person name="Takahashi Y."/>
        </authorList>
    </citation>
    <scope>NUCLEOTIDE SEQUENCE [LARGE SCALE GENOMIC DNA]</scope>
    <source>
        <strain evidence="8">NBRC 103263 / KCTC 29153 / YM16-304</strain>
    </source>
</reference>
<dbReference type="PANTHER" id="PTHR30329">
    <property type="entry name" value="STATOR ELEMENT OF FLAGELLAR MOTOR COMPLEX"/>
    <property type="match status" value="1"/>
</dbReference>
<keyword evidence="3" id="KW-0998">Cell outer membrane</keyword>
<dbReference type="RefSeq" id="WP_015440360.1">
    <property type="nucleotide sequence ID" value="NC_020520.1"/>
</dbReference>
<protein>
    <recommendedName>
        <fullName evidence="6">OmpA-like domain-containing protein</fullName>
    </recommendedName>
</protein>
<sequence>MLVTALAVVAVGVLGFVGFAVMRGSDDAGSADADIVADGALVRQGDGEATDGAADQTAALEVPTSDVPSADDAPASGTDAADATNDESATPSDTATDAPDTATEAPGATDPVADAAATASTADTADESPIDAEADIASDPVIEPDQEPAADTTAPAADTTAPTVDPVEPASDASAAESRAVVRGGQIFLEGAVPSVEAGAEIEALAAEVLGAENVFNDYVVDPAAGDPNLGNVTVEDTINFQTDSAVILSESEGLLNQGLALLTIRPSMTITIVGHTDDRGSEATNLVLSQERADAVKQWFVDRGVDGDRLSTVGAGESEPIADNGTVEGRRLNRRIQFFLENILGDA</sequence>
<dbReference type="InterPro" id="IPR036737">
    <property type="entry name" value="OmpA-like_sf"/>
</dbReference>
<keyword evidence="2 4" id="KW-0472">Membrane</keyword>
<feature type="region of interest" description="Disordered" evidence="5">
    <location>
        <begin position="143"/>
        <end position="177"/>
    </location>
</feature>
<dbReference type="InterPro" id="IPR006664">
    <property type="entry name" value="OMP_bac"/>
</dbReference>
<dbReference type="CDD" id="cd07185">
    <property type="entry name" value="OmpA_C-like"/>
    <property type="match status" value="1"/>
</dbReference>
<feature type="domain" description="OmpA-like" evidence="6">
    <location>
        <begin position="228"/>
        <end position="345"/>
    </location>
</feature>
<organism evidence="7 8">
    <name type="scientific">Ilumatobacter coccineus (strain NBRC 103263 / KCTC 29153 / YM16-304)</name>
    <dbReference type="NCBI Taxonomy" id="1313172"/>
    <lineage>
        <taxon>Bacteria</taxon>
        <taxon>Bacillati</taxon>
        <taxon>Actinomycetota</taxon>
        <taxon>Acidimicrobiia</taxon>
        <taxon>Acidimicrobiales</taxon>
        <taxon>Ilumatobacteraceae</taxon>
        <taxon>Ilumatobacter</taxon>
    </lineage>
</organism>
<feature type="compositionally biased region" description="Low complexity" evidence="5">
    <location>
        <begin position="86"/>
        <end position="123"/>
    </location>
</feature>
<dbReference type="PROSITE" id="PS51123">
    <property type="entry name" value="OMPA_2"/>
    <property type="match status" value="1"/>
</dbReference>
<dbReference type="PANTHER" id="PTHR30329:SF21">
    <property type="entry name" value="LIPOPROTEIN YIAD-RELATED"/>
    <property type="match status" value="1"/>
</dbReference>
<dbReference type="Pfam" id="PF00691">
    <property type="entry name" value="OmpA"/>
    <property type="match status" value="1"/>
</dbReference>
<evidence type="ECO:0000256" key="4">
    <source>
        <dbReference type="PROSITE-ProRule" id="PRU00473"/>
    </source>
</evidence>
<evidence type="ECO:0000256" key="5">
    <source>
        <dbReference type="SAM" id="MobiDB-lite"/>
    </source>
</evidence>
<dbReference type="Proteomes" id="UP000011863">
    <property type="component" value="Chromosome"/>
</dbReference>
<dbReference type="EMBL" id="AP012057">
    <property type="protein sequence ID" value="BAN01112.1"/>
    <property type="molecule type" value="Genomic_DNA"/>
</dbReference>
<evidence type="ECO:0000256" key="2">
    <source>
        <dbReference type="ARBA" id="ARBA00023136"/>
    </source>
</evidence>
<gene>
    <name evidence="7" type="ORF">YM304_07980</name>
</gene>
<proteinExistence type="predicted"/>
<evidence type="ECO:0000256" key="1">
    <source>
        <dbReference type="ARBA" id="ARBA00004442"/>
    </source>
</evidence>
<dbReference type="Gene3D" id="3.30.1330.60">
    <property type="entry name" value="OmpA-like domain"/>
    <property type="match status" value="1"/>
</dbReference>
<dbReference type="KEGG" id="aym:YM304_07980"/>
<dbReference type="PRINTS" id="PR01021">
    <property type="entry name" value="OMPADOMAIN"/>
</dbReference>
<name>A0A6C7E4H3_ILUCY</name>